<dbReference type="AlphaFoldDB" id="A0A2U1FRT9"/>
<gene>
    <name evidence="3" type="ORF">C8D89_101648</name>
</gene>
<feature type="region of interest" description="Disordered" evidence="1">
    <location>
        <begin position="57"/>
        <end position="90"/>
    </location>
</feature>
<sequence length="155" mass="15937">MQLLSDWPARLVLLATAFGLVVMHHVVSDRPHASTDAVPVETVVEQSVLGGTAAMTFAGDTDAHGGPPTAHHGSGSVGPAALPPDPAGGRGHDHGASLLHLCLAVLMGAAVVLVLVLAARWWRSARRPTVGTGIATVPRAPPTTARLAELQILRL</sequence>
<proteinExistence type="predicted"/>
<evidence type="ECO:0000313" key="4">
    <source>
        <dbReference type="Proteomes" id="UP000245639"/>
    </source>
</evidence>
<dbReference type="Pfam" id="PF19650">
    <property type="entry name" value="DUF6153"/>
    <property type="match status" value="1"/>
</dbReference>
<keyword evidence="4" id="KW-1185">Reference proteome</keyword>
<dbReference type="Proteomes" id="UP000245639">
    <property type="component" value="Unassembled WGS sequence"/>
</dbReference>
<dbReference type="RefSeq" id="WP_423716667.1">
    <property type="nucleotide sequence ID" value="NZ_QEKW01000001.1"/>
</dbReference>
<reference evidence="3 4" key="1">
    <citation type="submission" date="2018-04" db="EMBL/GenBank/DDBJ databases">
        <title>Genomic Encyclopedia of Type Strains, Phase IV (KMG-IV): sequencing the most valuable type-strain genomes for metagenomic binning, comparative biology and taxonomic classification.</title>
        <authorList>
            <person name="Goeker M."/>
        </authorList>
    </citation>
    <scope>NUCLEOTIDE SEQUENCE [LARGE SCALE GENOMIC DNA]</scope>
    <source>
        <strain evidence="3 4">DSM 45771</strain>
    </source>
</reference>
<dbReference type="EMBL" id="QEKW01000001">
    <property type="protein sequence ID" value="PVZ14780.1"/>
    <property type="molecule type" value="Genomic_DNA"/>
</dbReference>
<feature type="transmembrane region" description="Helical" evidence="2">
    <location>
        <begin position="98"/>
        <end position="119"/>
    </location>
</feature>
<keyword evidence="2" id="KW-1133">Transmembrane helix</keyword>
<name>A0A2U1FRT9_9PSEU</name>
<evidence type="ECO:0000313" key="3">
    <source>
        <dbReference type="EMBL" id="PVZ14780.1"/>
    </source>
</evidence>
<comment type="caution">
    <text evidence="3">The sequence shown here is derived from an EMBL/GenBank/DDBJ whole genome shotgun (WGS) entry which is preliminary data.</text>
</comment>
<organism evidence="3 4">
    <name type="scientific">Actinomycetospora cinnamomea</name>
    <dbReference type="NCBI Taxonomy" id="663609"/>
    <lineage>
        <taxon>Bacteria</taxon>
        <taxon>Bacillati</taxon>
        <taxon>Actinomycetota</taxon>
        <taxon>Actinomycetes</taxon>
        <taxon>Pseudonocardiales</taxon>
        <taxon>Pseudonocardiaceae</taxon>
        <taxon>Actinomycetospora</taxon>
    </lineage>
</organism>
<keyword evidence="2" id="KW-0812">Transmembrane</keyword>
<dbReference type="InterPro" id="IPR046151">
    <property type="entry name" value="DUF6153"/>
</dbReference>
<keyword evidence="2" id="KW-0472">Membrane</keyword>
<evidence type="ECO:0000256" key="1">
    <source>
        <dbReference type="SAM" id="MobiDB-lite"/>
    </source>
</evidence>
<evidence type="ECO:0000256" key="2">
    <source>
        <dbReference type="SAM" id="Phobius"/>
    </source>
</evidence>
<accession>A0A2U1FRT9</accession>
<protein>
    <submittedName>
        <fullName evidence="3">Uncharacterized protein</fullName>
    </submittedName>
</protein>